<dbReference type="AlphaFoldDB" id="A0A080MA27"/>
<reference evidence="1 2" key="1">
    <citation type="submission" date="2014-02" db="EMBL/GenBank/DDBJ databases">
        <title>Expanding our view of genomic diversity in Candidatus Accumulibacter clades.</title>
        <authorList>
            <person name="Skennerton C.T."/>
            <person name="Barr J.J."/>
            <person name="Slater F.R."/>
            <person name="Bond P.L."/>
            <person name="Tyson G.W."/>
        </authorList>
    </citation>
    <scope>NUCLEOTIDE SEQUENCE [LARGE SCALE GENOMIC DNA]</scope>
    <source>
        <strain evidence="2">BA-91</strain>
    </source>
</reference>
<organism evidence="1 2">
    <name type="scientific">Candidatus Accumulibacter phosphatis</name>
    <dbReference type="NCBI Taxonomy" id="327160"/>
    <lineage>
        <taxon>Bacteria</taxon>
        <taxon>Pseudomonadati</taxon>
        <taxon>Pseudomonadota</taxon>
        <taxon>Betaproteobacteria</taxon>
        <taxon>Candidatus Accumulibacter</taxon>
    </lineage>
</organism>
<dbReference type="Proteomes" id="UP000020077">
    <property type="component" value="Unassembled WGS sequence"/>
</dbReference>
<comment type="caution">
    <text evidence="1">The sequence shown here is derived from an EMBL/GenBank/DDBJ whole genome shotgun (WGS) entry which is preliminary data.</text>
</comment>
<protein>
    <submittedName>
        <fullName evidence="1">Uncharacterized protein</fullName>
    </submittedName>
</protein>
<sequence>MLEDPAGIDYSSDTRPVLLRTARSSMDRWVVRRRSRLERVK</sequence>
<accession>A0A080MA27</accession>
<proteinExistence type="predicted"/>
<evidence type="ECO:0000313" key="1">
    <source>
        <dbReference type="EMBL" id="KFB73984.1"/>
    </source>
</evidence>
<dbReference type="EMBL" id="JDVG02000125">
    <property type="protein sequence ID" value="KFB73984.1"/>
    <property type="molecule type" value="Genomic_DNA"/>
</dbReference>
<name>A0A080MA27_9PROT</name>
<gene>
    <name evidence="1" type="ORF">AW09_000736</name>
</gene>
<evidence type="ECO:0000313" key="2">
    <source>
        <dbReference type="Proteomes" id="UP000020077"/>
    </source>
</evidence>